<organism evidence="2 3">
    <name type="scientific">Hydrogenophaga luteola</name>
    <dbReference type="NCBI Taxonomy" id="1591122"/>
    <lineage>
        <taxon>Bacteria</taxon>
        <taxon>Pseudomonadati</taxon>
        <taxon>Pseudomonadota</taxon>
        <taxon>Betaproteobacteria</taxon>
        <taxon>Burkholderiales</taxon>
        <taxon>Comamonadaceae</taxon>
        <taxon>Hydrogenophaga</taxon>
    </lineage>
</organism>
<evidence type="ECO:0000256" key="1">
    <source>
        <dbReference type="SAM" id="Phobius"/>
    </source>
</evidence>
<keyword evidence="1" id="KW-1133">Transmembrane helix</keyword>
<name>A0ABV7W8E3_9BURK</name>
<protein>
    <submittedName>
        <fullName evidence="2">Photosynthetic complex assembly protein PuhE</fullName>
    </submittedName>
</protein>
<comment type="caution">
    <text evidence="2">The sequence shown here is derived from an EMBL/GenBank/DDBJ whole genome shotgun (WGS) entry which is preliminary data.</text>
</comment>
<accession>A0ABV7W8E3</accession>
<feature type="transmembrane region" description="Helical" evidence="1">
    <location>
        <begin position="219"/>
        <end position="239"/>
    </location>
</feature>
<proteinExistence type="predicted"/>
<dbReference type="InterPro" id="IPR017496">
    <property type="entry name" value="Photo_alph_chp2"/>
</dbReference>
<evidence type="ECO:0000313" key="3">
    <source>
        <dbReference type="Proteomes" id="UP001595729"/>
    </source>
</evidence>
<dbReference type="Pfam" id="PF12291">
    <property type="entry name" value="DUF3623"/>
    <property type="match status" value="1"/>
</dbReference>
<keyword evidence="1" id="KW-0812">Transmembrane</keyword>
<dbReference type="RefSeq" id="WP_382177503.1">
    <property type="nucleotide sequence ID" value="NZ_JBHRXX010000009.1"/>
</dbReference>
<feature type="transmembrane region" description="Helical" evidence="1">
    <location>
        <begin position="189"/>
        <end position="207"/>
    </location>
</feature>
<keyword evidence="1" id="KW-0472">Membrane</keyword>
<dbReference type="NCBIfam" id="TIGR03055">
    <property type="entry name" value="photo_alph_chp2"/>
    <property type="match status" value="1"/>
</dbReference>
<gene>
    <name evidence="2" type="primary">puhE</name>
    <name evidence="2" type="ORF">ACFOPI_19265</name>
</gene>
<feature type="transmembrane region" description="Helical" evidence="1">
    <location>
        <begin position="12"/>
        <end position="30"/>
    </location>
</feature>
<evidence type="ECO:0000313" key="2">
    <source>
        <dbReference type="EMBL" id="MFC3685750.1"/>
    </source>
</evidence>
<feature type="transmembrane region" description="Helical" evidence="1">
    <location>
        <begin position="114"/>
        <end position="132"/>
    </location>
</feature>
<feature type="transmembrane region" description="Helical" evidence="1">
    <location>
        <begin position="67"/>
        <end position="90"/>
    </location>
</feature>
<keyword evidence="3" id="KW-1185">Reference proteome</keyword>
<dbReference type="Proteomes" id="UP001595729">
    <property type="component" value="Unassembled WGS sequence"/>
</dbReference>
<sequence>MTDLPSSLAAPALFALLCWWFGTGAILWLVRRPPAAFRRSLVLFSTLLALSLWTTQQSMQAQTVANAYLGFASVIVMWAWHELAFLTGWLTGPRRVPLTPGAHGWRRFGESTRVVIWHELALLLNFGVLLAMQQGQPSHVALCTFAILWCMRFSAKLNLFFGVPEVGEQYLPRHLAYLGSYFRKGRLSAFFYLSVAASMAVWVWIVWEVVSGRVVVSTGWVLLASLLGLAIVEHLIMAFPTPMQKLWGWAMSRSAAAERVHP</sequence>
<dbReference type="EMBL" id="JBHRXX010000009">
    <property type="protein sequence ID" value="MFC3685750.1"/>
    <property type="molecule type" value="Genomic_DNA"/>
</dbReference>
<reference evidence="3" key="1">
    <citation type="journal article" date="2019" name="Int. J. Syst. Evol. Microbiol.">
        <title>The Global Catalogue of Microorganisms (GCM) 10K type strain sequencing project: providing services to taxonomists for standard genome sequencing and annotation.</title>
        <authorList>
            <consortium name="The Broad Institute Genomics Platform"/>
            <consortium name="The Broad Institute Genome Sequencing Center for Infectious Disease"/>
            <person name="Wu L."/>
            <person name="Ma J."/>
        </authorList>
    </citation>
    <scope>NUCLEOTIDE SEQUENCE [LARGE SCALE GENOMIC DNA]</scope>
    <source>
        <strain evidence="3">KCTC 42501</strain>
    </source>
</reference>
<feature type="transmembrane region" description="Helical" evidence="1">
    <location>
        <begin position="138"/>
        <end position="155"/>
    </location>
</feature>